<gene>
    <name evidence="8" type="ORF">NPX13_g3979</name>
</gene>
<dbReference type="EMBL" id="JANPWZ010000530">
    <property type="protein sequence ID" value="KAJ3575590.1"/>
    <property type="molecule type" value="Genomic_DNA"/>
</dbReference>
<reference evidence="8" key="1">
    <citation type="submission" date="2022-07" db="EMBL/GenBank/DDBJ databases">
        <title>Genome Sequence of Xylaria arbuscula.</title>
        <authorList>
            <person name="Buettner E."/>
        </authorList>
    </citation>
    <scope>NUCLEOTIDE SEQUENCE</scope>
    <source>
        <strain evidence="8">VT107</strain>
    </source>
</reference>
<keyword evidence="3" id="KW-1003">Cell membrane</keyword>
<evidence type="ECO:0000313" key="8">
    <source>
        <dbReference type="EMBL" id="KAJ3575590.1"/>
    </source>
</evidence>
<sequence length="346" mass="37630">MRSRKNLNGNIDLAVAVNVDNISDRDNGVREGPVPDLDASRWNRERYFGSLAFNIAAFLLLALYSKLSKLWVASINSSMVNSSMVNSSMVATTDHIYIPDSNYTYLNTAAEAVNEGLPRAAQVVIGDKASRDLTERMQLTHTLILFQAVAGLILSIVFVSTASAVVDSLVPSEVRQASLKYVRITSFTVFAGALETGVATATRALDKPDVPLVIDAAKFAVNIILDLLLISRFHVGSFRPTANMQAIIQLVCGLVAALTGLSYFLWSNTLRVYRNTVGNDASSNLNSRAVANLQPTRTALVVLLRPGIITFIESAVRNALYLWLVTTVVDLGTIYATAWGVFNTIR</sequence>
<dbReference type="InterPro" id="IPR052031">
    <property type="entry name" value="Membrane_Transporter-Flippase"/>
</dbReference>
<evidence type="ECO:0000256" key="1">
    <source>
        <dbReference type="ARBA" id="ARBA00004651"/>
    </source>
</evidence>
<evidence type="ECO:0000256" key="3">
    <source>
        <dbReference type="ARBA" id="ARBA00022475"/>
    </source>
</evidence>
<keyword evidence="4 7" id="KW-0812">Transmembrane</keyword>
<organism evidence="8 9">
    <name type="scientific">Xylaria arbuscula</name>
    <dbReference type="NCBI Taxonomy" id="114810"/>
    <lineage>
        <taxon>Eukaryota</taxon>
        <taxon>Fungi</taxon>
        <taxon>Dikarya</taxon>
        <taxon>Ascomycota</taxon>
        <taxon>Pezizomycotina</taxon>
        <taxon>Sordariomycetes</taxon>
        <taxon>Xylariomycetidae</taxon>
        <taxon>Xylariales</taxon>
        <taxon>Xylariaceae</taxon>
        <taxon>Xylaria</taxon>
    </lineage>
</organism>
<dbReference type="AlphaFoldDB" id="A0A9W8NHF3"/>
<evidence type="ECO:0000256" key="5">
    <source>
        <dbReference type="ARBA" id="ARBA00022989"/>
    </source>
</evidence>
<dbReference type="GO" id="GO:0005886">
    <property type="term" value="C:plasma membrane"/>
    <property type="evidence" value="ECO:0007669"/>
    <property type="project" value="UniProtKB-SubCell"/>
</dbReference>
<keyword evidence="9" id="KW-1185">Reference proteome</keyword>
<feature type="transmembrane region" description="Helical" evidence="7">
    <location>
        <begin position="320"/>
        <end position="342"/>
    </location>
</feature>
<feature type="transmembrane region" description="Helical" evidence="7">
    <location>
        <begin position="247"/>
        <end position="266"/>
    </location>
</feature>
<dbReference type="PANTHER" id="PTHR43549:SF2">
    <property type="entry name" value="MULTIDRUG RESISTANCE PROTEIN NORM-RELATED"/>
    <property type="match status" value="1"/>
</dbReference>
<comment type="caution">
    <text evidence="8">The sequence shown here is derived from an EMBL/GenBank/DDBJ whole genome shotgun (WGS) entry which is preliminary data.</text>
</comment>
<keyword evidence="2" id="KW-0813">Transport</keyword>
<accession>A0A9W8NHF3</accession>
<comment type="subcellular location">
    <subcellularLocation>
        <location evidence="1">Cell membrane</location>
        <topology evidence="1">Multi-pass membrane protein</topology>
    </subcellularLocation>
</comment>
<evidence type="ECO:0000256" key="2">
    <source>
        <dbReference type="ARBA" id="ARBA00022448"/>
    </source>
</evidence>
<feature type="transmembrane region" description="Helical" evidence="7">
    <location>
        <begin position="47"/>
        <end position="64"/>
    </location>
</feature>
<keyword evidence="6 7" id="KW-0472">Membrane</keyword>
<dbReference type="PANTHER" id="PTHR43549">
    <property type="entry name" value="MULTIDRUG RESISTANCE PROTEIN YPNP-RELATED"/>
    <property type="match status" value="1"/>
</dbReference>
<evidence type="ECO:0000313" key="9">
    <source>
        <dbReference type="Proteomes" id="UP001148614"/>
    </source>
</evidence>
<name>A0A9W8NHF3_9PEZI</name>
<evidence type="ECO:0000256" key="6">
    <source>
        <dbReference type="ARBA" id="ARBA00023136"/>
    </source>
</evidence>
<evidence type="ECO:0000256" key="7">
    <source>
        <dbReference type="SAM" id="Phobius"/>
    </source>
</evidence>
<evidence type="ECO:0000256" key="4">
    <source>
        <dbReference type="ARBA" id="ARBA00022692"/>
    </source>
</evidence>
<protein>
    <submittedName>
        <fullName evidence="8">Uncharacterized protein</fullName>
    </submittedName>
</protein>
<keyword evidence="5 7" id="KW-1133">Transmembrane helix</keyword>
<feature type="transmembrane region" description="Helical" evidence="7">
    <location>
        <begin position="143"/>
        <end position="166"/>
    </location>
</feature>
<proteinExistence type="predicted"/>
<dbReference type="Proteomes" id="UP001148614">
    <property type="component" value="Unassembled WGS sequence"/>
</dbReference>